<keyword evidence="2" id="KW-0719">Serine esterase</keyword>
<keyword evidence="3" id="KW-0479">Metal-binding</keyword>
<dbReference type="Proteomes" id="UP001157126">
    <property type="component" value="Unassembled WGS sequence"/>
</dbReference>
<dbReference type="RefSeq" id="WP_284304050.1">
    <property type="nucleotide sequence ID" value="NZ_BSUO01000001.1"/>
</dbReference>
<gene>
    <name evidence="10" type="ORF">GCM10025883_23660</name>
</gene>
<keyword evidence="11" id="KW-1185">Reference proteome</keyword>
<accession>A0ABQ6ITE3</accession>
<evidence type="ECO:0000256" key="7">
    <source>
        <dbReference type="ARBA" id="ARBA00023157"/>
    </source>
</evidence>
<keyword evidence="4 9" id="KW-0732">Signal</keyword>
<evidence type="ECO:0000256" key="9">
    <source>
        <dbReference type="SAM" id="SignalP"/>
    </source>
</evidence>
<dbReference type="EMBL" id="BSUO01000001">
    <property type="protein sequence ID" value="GMA40321.1"/>
    <property type="molecule type" value="Genomic_DNA"/>
</dbReference>
<comment type="caution">
    <text evidence="10">The sequence shown here is derived from an EMBL/GenBank/DDBJ whole genome shotgun (WGS) entry which is preliminary data.</text>
</comment>
<feature type="signal peptide" evidence="9">
    <location>
        <begin position="1"/>
        <end position="28"/>
    </location>
</feature>
<dbReference type="InterPro" id="IPR029058">
    <property type="entry name" value="AB_hydrolase_fold"/>
</dbReference>
<evidence type="ECO:0000256" key="3">
    <source>
        <dbReference type="ARBA" id="ARBA00022723"/>
    </source>
</evidence>
<reference evidence="11" key="1">
    <citation type="journal article" date="2019" name="Int. J. Syst. Evol. Microbiol.">
        <title>The Global Catalogue of Microorganisms (GCM) 10K type strain sequencing project: providing services to taxonomists for standard genome sequencing and annotation.</title>
        <authorList>
            <consortium name="The Broad Institute Genomics Platform"/>
            <consortium name="The Broad Institute Genome Sequencing Center for Infectious Disease"/>
            <person name="Wu L."/>
            <person name="Ma J."/>
        </authorList>
    </citation>
    <scope>NUCLEOTIDE SEQUENCE [LARGE SCALE GENOMIC DNA]</scope>
    <source>
        <strain evidence="11">NBRC 113072</strain>
    </source>
</reference>
<sequence>MVRPILRVLSVAVCAALAGSALPGAARAAEPGADTSDTRPAGCADLGAPIPHDVIDLPTRGATITAATSLNTPATGAYCQVTSEIHPVDRSAPPIRFQVNLPDEWNHRSMLFGGGGMNGTLVTGLAQVPAGPAAGLTPLAQGYVTYGSDSGHQAGPATSRDGRFALNDEALRNFAGDALKKTHDVAMRLTSLRYGSDPRYRYVAGGSTGGREALLAVSRWPREFDGALVLYPAWNAVALNLDFGRMTRQLAKSGAYPNPAKRTALFTAALQTCDGLDGVRDGVISNQKRCDAVFDPATARVGAVPLRCAGGEDTGDTCLSDEQIRSFRTLDTPLRLPYRLANGERGYPGFTTWGTDFGRVHDHPLQATVSSLTLGLVPPTTPMPPVLAAGSPPYGATFWDEWVRHAVTRDPGFDSLSLDPARPGTWQERIVELSRLQDVDPRGLRTFARRGGKILMAHGLHDGLVSNRATQRLMDRLNSDLGPRLTRQMVRYYEIPGYGHAASTVFNAEWDSVPALTRWVERGRSPRAQVVTDRVGVSTGRTRPLCDYPTWPRYVGGDVDAASSFRCVRR</sequence>
<dbReference type="PANTHER" id="PTHR33938">
    <property type="entry name" value="FERULOYL ESTERASE B-RELATED"/>
    <property type="match status" value="1"/>
</dbReference>
<evidence type="ECO:0000256" key="5">
    <source>
        <dbReference type="ARBA" id="ARBA00022801"/>
    </source>
</evidence>
<evidence type="ECO:0000313" key="10">
    <source>
        <dbReference type="EMBL" id="GMA40321.1"/>
    </source>
</evidence>
<comment type="similarity">
    <text evidence="1">Belongs to the tannase family.</text>
</comment>
<dbReference type="InterPro" id="IPR011118">
    <property type="entry name" value="Tannase/feruloyl_esterase"/>
</dbReference>
<evidence type="ECO:0000313" key="11">
    <source>
        <dbReference type="Proteomes" id="UP001157126"/>
    </source>
</evidence>
<protein>
    <submittedName>
        <fullName evidence="10">Feruloyl esterase</fullName>
    </submittedName>
</protein>
<name>A0ABQ6ITE3_9MICO</name>
<keyword evidence="5" id="KW-0378">Hydrolase</keyword>
<organism evidence="10 11">
    <name type="scientific">Mobilicoccus caccae</name>
    <dbReference type="NCBI Taxonomy" id="1859295"/>
    <lineage>
        <taxon>Bacteria</taxon>
        <taxon>Bacillati</taxon>
        <taxon>Actinomycetota</taxon>
        <taxon>Actinomycetes</taxon>
        <taxon>Micrococcales</taxon>
        <taxon>Dermatophilaceae</taxon>
        <taxon>Mobilicoccus</taxon>
    </lineage>
</organism>
<feature type="region of interest" description="Disordered" evidence="8">
    <location>
        <begin position="25"/>
        <end position="45"/>
    </location>
</feature>
<dbReference type="SUPFAM" id="SSF53474">
    <property type="entry name" value="alpha/beta-Hydrolases"/>
    <property type="match status" value="1"/>
</dbReference>
<evidence type="ECO:0000256" key="1">
    <source>
        <dbReference type="ARBA" id="ARBA00006249"/>
    </source>
</evidence>
<evidence type="ECO:0000256" key="6">
    <source>
        <dbReference type="ARBA" id="ARBA00022837"/>
    </source>
</evidence>
<evidence type="ECO:0000256" key="4">
    <source>
        <dbReference type="ARBA" id="ARBA00022729"/>
    </source>
</evidence>
<dbReference type="Gene3D" id="3.40.50.1820">
    <property type="entry name" value="alpha/beta hydrolase"/>
    <property type="match status" value="1"/>
</dbReference>
<keyword evidence="6" id="KW-0106">Calcium</keyword>
<dbReference type="Pfam" id="PF07519">
    <property type="entry name" value="Tannase"/>
    <property type="match status" value="1"/>
</dbReference>
<proteinExistence type="inferred from homology"/>
<keyword evidence="7" id="KW-1015">Disulfide bond</keyword>
<feature type="chain" id="PRO_5046809573" evidence="9">
    <location>
        <begin position="29"/>
        <end position="570"/>
    </location>
</feature>
<evidence type="ECO:0000256" key="2">
    <source>
        <dbReference type="ARBA" id="ARBA00022487"/>
    </source>
</evidence>
<dbReference type="PANTHER" id="PTHR33938:SF15">
    <property type="entry name" value="FERULOYL ESTERASE B-RELATED"/>
    <property type="match status" value="1"/>
</dbReference>
<evidence type="ECO:0000256" key="8">
    <source>
        <dbReference type="SAM" id="MobiDB-lite"/>
    </source>
</evidence>